<keyword evidence="3" id="KW-1185">Reference proteome</keyword>
<sequence length="139" mass="16010">MGRFQANSAKTLRFQKAEKKSFYSFKAIIESIDNKREPYYNACNNCYSKVDVKEDGAHCYKCNMSSVDHTESEKDRAMGRWIAAYIETTNDSEEGSESNGGSKNKEPQVIGLTHKPHEMSSPYWLKRGKKVSNEFFKRM</sequence>
<dbReference type="AlphaFoldDB" id="A0AAV9CVE9"/>
<protein>
    <submittedName>
        <fullName evidence="2">Uncharacterized protein</fullName>
    </submittedName>
</protein>
<evidence type="ECO:0000313" key="2">
    <source>
        <dbReference type="EMBL" id="KAK1292780.1"/>
    </source>
</evidence>
<reference evidence="2" key="1">
    <citation type="journal article" date="2023" name="Nat. Commun.">
        <title>Diploid and tetraploid genomes of Acorus and the evolution of monocots.</title>
        <authorList>
            <person name="Ma L."/>
            <person name="Liu K.W."/>
            <person name="Li Z."/>
            <person name="Hsiao Y.Y."/>
            <person name="Qi Y."/>
            <person name="Fu T."/>
            <person name="Tang G.D."/>
            <person name="Zhang D."/>
            <person name="Sun W.H."/>
            <person name="Liu D.K."/>
            <person name="Li Y."/>
            <person name="Chen G.Z."/>
            <person name="Liu X.D."/>
            <person name="Liao X.Y."/>
            <person name="Jiang Y.T."/>
            <person name="Yu X."/>
            <person name="Hao Y."/>
            <person name="Huang J."/>
            <person name="Zhao X.W."/>
            <person name="Ke S."/>
            <person name="Chen Y.Y."/>
            <person name="Wu W.L."/>
            <person name="Hsu J.L."/>
            <person name="Lin Y.F."/>
            <person name="Huang M.D."/>
            <person name="Li C.Y."/>
            <person name="Huang L."/>
            <person name="Wang Z.W."/>
            <person name="Zhao X."/>
            <person name="Zhong W.Y."/>
            <person name="Peng D.H."/>
            <person name="Ahmad S."/>
            <person name="Lan S."/>
            <person name="Zhang J.S."/>
            <person name="Tsai W.C."/>
            <person name="Van de Peer Y."/>
            <person name="Liu Z.J."/>
        </authorList>
    </citation>
    <scope>NUCLEOTIDE SEQUENCE</scope>
    <source>
        <strain evidence="2">CP</strain>
    </source>
</reference>
<evidence type="ECO:0000256" key="1">
    <source>
        <dbReference type="SAM" id="MobiDB-lite"/>
    </source>
</evidence>
<dbReference type="SUPFAM" id="SSF50249">
    <property type="entry name" value="Nucleic acid-binding proteins"/>
    <property type="match status" value="1"/>
</dbReference>
<comment type="caution">
    <text evidence="2">The sequence shown here is derived from an EMBL/GenBank/DDBJ whole genome shotgun (WGS) entry which is preliminary data.</text>
</comment>
<accession>A0AAV9CVE9</accession>
<dbReference type="Gene3D" id="2.40.50.140">
    <property type="entry name" value="Nucleic acid-binding proteins"/>
    <property type="match status" value="1"/>
</dbReference>
<feature type="region of interest" description="Disordered" evidence="1">
    <location>
        <begin position="89"/>
        <end position="109"/>
    </location>
</feature>
<evidence type="ECO:0000313" key="3">
    <source>
        <dbReference type="Proteomes" id="UP001180020"/>
    </source>
</evidence>
<organism evidence="2 3">
    <name type="scientific">Acorus calamus</name>
    <name type="common">Sweet flag</name>
    <dbReference type="NCBI Taxonomy" id="4465"/>
    <lineage>
        <taxon>Eukaryota</taxon>
        <taxon>Viridiplantae</taxon>
        <taxon>Streptophyta</taxon>
        <taxon>Embryophyta</taxon>
        <taxon>Tracheophyta</taxon>
        <taxon>Spermatophyta</taxon>
        <taxon>Magnoliopsida</taxon>
        <taxon>Liliopsida</taxon>
        <taxon>Acoraceae</taxon>
        <taxon>Acorus</taxon>
    </lineage>
</organism>
<dbReference type="EMBL" id="JAUJYO010000017">
    <property type="protein sequence ID" value="KAK1292780.1"/>
    <property type="molecule type" value="Genomic_DNA"/>
</dbReference>
<dbReference type="InterPro" id="IPR012340">
    <property type="entry name" value="NA-bd_OB-fold"/>
</dbReference>
<name>A0AAV9CVE9_ACOCL</name>
<gene>
    <name evidence="2" type="ORF">QJS10_CPB17g00986</name>
</gene>
<reference evidence="2" key="2">
    <citation type="submission" date="2023-06" db="EMBL/GenBank/DDBJ databases">
        <authorList>
            <person name="Ma L."/>
            <person name="Liu K.-W."/>
            <person name="Li Z."/>
            <person name="Hsiao Y.-Y."/>
            <person name="Qi Y."/>
            <person name="Fu T."/>
            <person name="Tang G."/>
            <person name="Zhang D."/>
            <person name="Sun W.-H."/>
            <person name="Liu D.-K."/>
            <person name="Li Y."/>
            <person name="Chen G.-Z."/>
            <person name="Liu X.-D."/>
            <person name="Liao X.-Y."/>
            <person name="Jiang Y.-T."/>
            <person name="Yu X."/>
            <person name="Hao Y."/>
            <person name="Huang J."/>
            <person name="Zhao X.-W."/>
            <person name="Ke S."/>
            <person name="Chen Y.-Y."/>
            <person name="Wu W.-L."/>
            <person name="Hsu J.-L."/>
            <person name="Lin Y.-F."/>
            <person name="Huang M.-D."/>
            <person name="Li C.-Y."/>
            <person name="Huang L."/>
            <person name="Wang Z.-W."/>
            <person name="Zhao X."/>
            <person name="Zhong W.-Y."/>
            <person name="Peng D.-H."/>
            <person name="Ahmad S."/>
            <person name="Lan S."/>
            <person name="Zhang J.-S."/>
            <person name="Tsai W.-C."/>
            <person name="Van De Peer Y."/>
            <person name="Liu Z.-J."/>
        </authorList>
    </citation>
    <scope>NUCLEOTIDE SEQUENCE</scope>
    <source>
        <strain evidence="2">CP</strain>
        <tissue evidence="2">Leaves</tissue>
    </source>
</reference>
<proteinExistence type="predicted"/>
<dbReference type="Proteomes" id="UP001180020">
    <property type="component" value="Unassembled WGS sequence"/>
</dbReference>